<sequence length="266" mass="29573">MNKYNGKDIAVKNKINPKVSYVELQQEILSGCFEGDGLKERVILYVVGVFLCPTSDTGPSIENSKLLCSDGLNGKLKWCQFAYERLIDGISKYNGRESQTYLTGCIPMLEVRLYDYWSGVSSRATAAADHIGQIHAWRNKEVTKLISRMKGDQPAETTKESLKVGLEKQAKIEENLERLKEESKMVVDEVAGLSSNMMYFKKALSVIDAKFGIGLEVEKSVEEIRDGLHSKSKEGAESEGHIDDEVLGDDVVTLVKDENKGVVAKK</sequence>
<feature type="coiled-coil region" evidence="1">
    <location>
        <begin position="162"/>
        <end position="196"/>
    </location>
</feature>
<evidence type="ECO:0000313" key="2">
    <source>
        <dbReference type="EMBL" id="KAK8535952.1"/>
    </source>
</evidence>
<protein>
    <submittedName>
        <fullName evidence="2">Uncharacterized protein</fullName>
    </submittedName>
</protein>
<proteinExistence type="predicted"/>
<name>A0ABR2DD39_9ROSI</name>
<gene>
    <name evidence="2" type="ORF">V6N12_012615</name>
</gene>
<evidence type="ECO:0000256" key="1">
    <source>
        <dbReference type="SAM" id="Coils"/>
    </source>
</evidence>
<comment type="caution">
    <text evidence="2">The sequence shown here is derived from an EMBL/GenBank/DDBJ whole genome shotgun (WGS) entry which is preliminary data.</text>
</comment>
<evidence type="ECO:0000313" key="3">
    <source>
        <dbReference type="Proteomes" id="UP001472677"/>
    </source>
</evidence>
<keyword evidence="3" id="KW-1185">Reference proteome</keyword>
<organism evidence="2 3">
    <name type="scientific">Hibiscus sabdariffa</name>
    <name type="common">roselle</name>
    <dbReference type="NCBI Taxonomy" id="183260"/>
    <lineage>
        <taxon>Eukaryota</taxon>
        <taxon>Viridiplantae</taxon>
        <taxon>Streptophyta</taxon>
        <taxon>Embryophyta</taxon>
        <taxon>Tracheophyta</taxon>
        <taxon>Spermatophyta</taxon>
        <taxon>Magnoliopsida</taxon>
        <taxon>eudicotyledons</taxon>
        <taxon>Gunneridae</taxon>
        <taxon>Pentapetalae</taxon>
        <taxon>rosids</taxon>
        <taxon>malvids</taxon>
        <taxon>Malvales</taxon>
        <taxon>Malvaceae</taxon>
        <taxon>Malvoideae</taxon>
        <taxon>Hibiscus</taxon>
    </lineage>
</organism>
<dbReference type="Proteomes" id="UP001472677">
    <property type="component" value="Unassembled WGS sequence"/>
</dbReference>
<accession>A0ABR2DD39</accession>
<dbReference type="EMBL" id="JBBPBM010000029">
    <property type="protein sequence ID" value="KAK8535952.1"/>
    <property type="molecule type" value="Genomic_DNA"/>
</dbReference>
<reference evidence="2 3" key="1">
    <citation type="journal article" date="2024" name="G3 (Bethesda)">
        <title>Genome assembly of Hibiscus sabdariffa L. provides insights into metabolisms of medicinal natural products.</title>
        <authorList>
            <person name="Kim T."/>
        </authorList>
    </citation>
    <scope>NUCLEOTIDE SEQUENCE [LARGE SCALE GENOMIC DNA]</scope>
    <source>
        <strain evidence="2">TK-2024</strain>
        <tissue evidence="2">Old leaves</tissue>
    </source>
</reference>
<keyword evidence="1" id="KW-0175">Coiled coil</keyword>